<gene>
    <name evidence="2" type="ORF">P872_05225</name>
</gene>
<dbReference type="RefSeq" id="WP_019596025.1">
    <property type="nucleotide sequence ID" value="NZ_AWXR01000020.1"/>
</dbReference>
<comment type="caution">
    <text evidence="2">The sequence shown here is derived from an EMBL/GenBank/DDBJ whole genome shotgun (WGS) entry which is preliminary data.</text>
</comment>
<dbReference type="EMBL" id="AWXR01000020">
    <property type="protein sequence ID" value="ERM82850.1"/>
    <property type="molecule type" value="Genomic_DNA"/>
</dbReference>
<proteinExistence type="predicted"/>
<keyword evidence="3" id="KW-1185">Reference proteome</keyword>
<keyword evidence="1" id="KW-0732">Signal</keyword>
<feature type="chain" id="PRO_5004657475" evidence="1">
    <location>
        <begin position="21"/>
        <end position="99"/>
    </location>
</feature>
<sequence length="99" mass="11069">MLPLLLLLYVLFLASAPLHVEEDCHHDSITMEQEAADDHENHHCCNPFGPCQTCAAVYFPNALTATCSEILDLKSIPPIYPFFSIPEISFSIWQPPKLG</sequence>
<accession>U5BQL8</accession>
<dbReference type="AlphaFoldDB" id="U5BQL8"/>
<protein>
    <submittedName>
        <fullName evidence="2">Uncharacterized protein</fullName>
    </submittedName>
</protein>
<organism evidence="2 3">
    <name type="scientific">Rhodonellum psychrophilum GCM71 = DSM 17998</name>
    <dbReference type="NCBI Taxonomy" id="1123057"/>
    <lineage>
        <taxon>Bacteria</taxon>
        <taxon>Pseudomonadati</taxon>
        <taxon>Bacteroidota</taxon>
        <taxon>Cytophagia</taxon>
        <taxon>Cytophagales</taxon>
        <taxon>Cytophagaceae</taxon>
        <taxon>Rhodonellum</taxon>
    </lineage>
</organism>
<reference evidence="2 3" key="1">
    <citation type="journal article" date="2013" name="Genome Announc.">
        <title>Draft Genome Sequence of the Psychrophilic and Alkaliphilic Rhodonellum psychrophilum Strain GCM71T.</title>
        <authorList>
            <person name="Hauptmann A.L."/>
            <person name="Glaring M.A."/>
            <person name="Hallin P.F."/>
            <person name="Prieme A."/>
            <person name="Stougaard P."/>
        </authorList>
    </citation>
    <scope>NUCLEOTIDE SEQUENCE [LARGE SCALE GENOMIC DNA]</scope>
    <source>
        <strain evidence="2 3">GCM71</strain>
    </source>
</reference>
<evidence type="ECO:0000313" key="3">
    <source>
        <dbReference type="Proteomes" id="UP000016843"/>
    </source>
</evidence>
<name>U5BQL8_9BACT</name>
<dbReference type="Proteomes" id="UP000016843">
    <property type="component" value="Unassembled WGS sequence"/>
</dbReference>
<feature type="signal peptide" evidence="1">
    <location>
        <begin position="1"/>
        <end position="20"/>
    </location>
</feature>
<evidence type="ECO:0000313" key="2">
    <source>
        <dbReference type="EMBL" id="ERM82850.1"/>
    </source>
</evidence>
<evidence type="ECO:0000256" key="1">
    <source>
        <dbReference type="SAM" id="SignalP"/>
    </source>
</evidence>